<proteinExistence type="predicted"/>
<gene>
    <name evidence="1" type="ORF">IW261DRAFT_1609815</name>
</gene>
<protein>
    <submittedName>
        <fullName evidence="1">Uncharacterized protein</fullName>
    </submittedName>
</protein>
<dbReference type="EMBL" id="JAUEPR010000022">
    <property type="protein sequence ID" value="KAK0475722.1"/>
    <property type="molecule type" value="Genomic_DNA"/>
</dbReference>
<evidence type="ECO:0000313" key="1">
    <source>
        <dbReference type="EMBL" id="KAK0475722.1"/>
    </source>
</evidence>
<dbReference type="AlphaFoldDB" id="A0AA39U1Q4"/>
<comment type="caution">
    <text evidence="1">The sequence shown here is derived from an EMBL/GenBank/DDBJ whole genome shotgun (WGS) entry which is preliminary data.</text>
</comment>
<sequence>MVFCRYEIFKDRLLDPAVLSVIRKDINVKTANMRHGHGVQAQFFSVQCWQQLMKYDRVRIETYDKCLVNDLLNLYKAFREEPESCQWLRLWPGYGKLLMETLEDLVDDCALSPRECH</sequence>
<reference evidence="1" key="1">
    <citation type="submission" date="2023-06" db="EMBL/GenBank/DDBJ databases">
        <authorList>
            <consortium name="Lawrence Berkeley National Laboratory"/>
            <person name="Ahrendt S."/>
            <person name="Sahu N."/>
            <person name="Indic B."/>
            <person name="Wong-Bajracharya J."/>
            <person name="Merenyi Z."/>
            <person name="Ke H.-M."/>
            <person name="Monk M."/>
            <person name="Kocsube S."/>
            <person name="Drula E."/>
            <person name="Lipzen A."/>
            <person name="Balint B."/>
            <person name="Henrissat B."/>
            <person name="Andreopoulos B."/>
            <person name="Martin F.M."/>
            <person name="Harder C.B."/>
            <person name="Rigling D."/>
            <person name="Ford K.L."/>
            <person name="Foster G.D."/>
            <person name="Pangilinan J."/>
            <person name="Papanicolaou A."/>
            <person name="Barry K."/>
            <person name="LaButti K."/>
            <person name="Viragh M."/>
            <person name="Koriabine M."/>
            <person name="Yan M."/>
            <person name="Riley R."/>
            <person name="Champramary S."/>
            <person name="Plett K.L."/>
            <person name="Tsai I.J."/>
            <person name="Slot J."/>
            <person name="Sipos G."/>
            <person name="Plett J."/>
            <person name="Nagy L.G."/>
            <person name="Grigoriev I.V."/>
        </authorList>
    </citation>
    <scope>NUCLEOTIDE SEQUENCE</scope>
    <source>
        <strain evidence="1">ICMP 16352</strain>
    </source>
</reference>
<organism evidence="1 2">
    <name type="scientific">Armillaria novae-zelandiae</name>
    <dbReference type="NCBI Taxonomy" id="153914"/>
    <lineage>
        <taxon>Eukaryota</taxon>
        <taxon>Fungi</taxon>
        <taxon>Dikarya</taxon>
        <taxon>Basidiomycota</taxon>
        <taxon>Agaricomycotina</taxon>
        <taxon>Agaricomycetes</taxon>
        <taxon>Agaricomycetidae</taxon>
        <taxon>Agaricales</taxon>
        <taxon>Marasmiineae</taxon>
        <taxon>Physalacriaceae</taxon>
        <taxon>Armillaria</taxon>
    </lineage>
</organism>
<keyword evidence="2" id="KW-1185">Reference proteome</keyword>
<evidence type="ECO:0000313" key="2">
    <source>
        <dbReference type="Proteomes" id="UP001175227"/>
    </source>
</evidence>
<accession>A0AA39U1Q4</accession>
<dbReference type="Proteomes" id="UP001175227">
    <property type="component" value="Unassembled WGS sequence"/>
</dbReference>
<name>A0AA39U1Q4_9AGAR</name>